<dbReference type="GO" id="GO:0033617">
    <property type="term" value="P:mitochondrial respiratory chain complex IV assembly"/>
    <property type="evidence" value="ECO:0007669"/>
    <property type="project" value="TreeGrafter"/>
</dbReference>
<evidence type="ECO:0000313" key="7">
    <source>
        <dbReference type="Proteomes" id="UP000728032"/>
    </source>
</evidence>
<organism evidence="6">
    <name type="scientific">Oppiella nova</name>
    <dbReference type="NCBI Taxonomy" id="334625"/>
    <lineage>
        <taxon>Eukaryota</taxon>
        <taxon>Metazoa</taxon>
        <taxon>Ecdysozoa</taxon>
        <taxon>Arthropoda</taxon>
        <taxon>Chelicerata</taxon>
        <taxon>Arachnida</taxon>
        <taxon>Acari</taxon>
        <taxon>Acariformes</taxon>
        <taxon>Sarcoptiformes</taxon>
        <taxon>Oribatida</taxon>
        <taxon>Brachypylina</taxon>
        <taxon>Oppioidea</taxon>
        <taxon>Oppiidae</taxon>
        <taxon>Oppiella</taxon>
    </lineage>
</organism>
<reference evidence="6" key="1">
    <citation type="submission" date="2020-11" db="EMBL/GenBank/DDBJ databases">
        <authorList>
            <person name="Tran Van P."/>
        </authorList>
    </citation>
    <scope>NUCLEOTIDE SEQUENCE</scope>
</reference>
<keyword evidence="7" id="KW-1185">Reference proteome</keyword>
<evidence type="ECO:0000256" key="4">
    <source>
        <dbReference type="ARBA" id="ARBA00023157"/>
    </source>
</evidence>
<dbReference type="Pfam" id="PF10203">
    <property type="entry name" value="Pet191_N"/>
    <property type="match status" value="1"/>
</dbReference>
<evidence type="ECO:0000256" key="1">
    <source>
        <dbReference type="ARBA" id="ARBA00003186"/>
    </source>
</evidence>
<dbReference type="PANTHER" id="PTHR28627">
    <property type="entry name" value="CYTOCHROME C OXIDASE ASSEMBLY FACTOR 5"/>
    <property type="match status" value="1"/>
</dbReference>
<dbReference type="Proteomes" id="UP000728032">
    <property type="component" value="Unassembled WGS sequence"/>
</dbReference>
<protein>
    <recommendedName>
        <fullName evidence="3">Cytochrome c oxidase assembly factor 5</fullName>
    </recommendedName>
</protein>
<evidence type="ECO:0000313" key="6">
    <source>
        <dbReference type="EMBL" id="CAD7664456.1"/>
    </source>
</evidence>
<evidence type="ECO:0000256" key="2">
    <source>
        <dbReference type="ARBA" id="ARBA00007785"/>
    </source>
</evidence>
<gene>
    <name evidence="6" type="ORF">ONB1V03_LOCUS21014</name>
    <name evidence="5" type="ORF">ONB1V03_LOCUS4807</name>
</gene>
<dbReference type="OrthoDB" id="282149at2759"/>
<dbReference type="EMBL" id="OC916592">
    <property type="protein sequence ID" value="CAD7644687.1"/>
    <property type="molecule type" value="Genomic_DNA"/>
</dbReference>
<proteinExistence type="inferred from homology"/>
<dbReference type="EMBL" id="CAJPVJ010001767">
    <property type="protein sequence ID" value="CAG2165263.1"/>
    <property type="molecule type" value="Genomic_DNA"/>
</dbReference>
<comment type="similarity">
    <text evidence="2">Belongs to the PET191 family.</text>
</comment>
<dbReference type="PANTHER" id="PTHR28627:SF1">
    <property type="entry name" value="CYTOCHROME C OXIDASE ASSEMBLY FACTOR 5"/>
    <property type="match status" value="1"/>
</dbReference>
<dbReference type="EMBL" id="OC953334">
    <property type="protein sequence ID" value="CAD7664456.1"/>
    <property type="molecule type" value="Genomic_DNA"/>
</dbReference>
<keyword evidence="4" id="KW-1015">Disulfide bond</keyword>
<dbReference type="GO" id="GO:0005739">
    <property type="term" value="C:mitochondrion"/>
    <property type="evidence" value="ECO:0007669"/>
    <property type="project" value="TreeGrafter"/>
</dbReference>
<sequence>MVRVFDTEEDIKSDGRSCSAIREDLKYCINATDCVRKDRKTPRECLRERHPSVPEECHQLRNLLYECKRSLVDFRTRFRGRKGYSGIDT</sequence>
<comment type="function">
    <text evidence="1">Involved in an early step of the mitochondrial complex IV assembly process.</text>
</comment>
<evidence type="ECO:0000256" key="3">
    <source>
        <dbReference type="ARBA" id="ARBA00021904"/>
    </source>
</evidence>
<name>A0A7R9R112_9ACAR</name>
<dbReference type="EMBL" id="CAJPVJ010038509">
    <property type="protein sequence ID" value="CAG2181593.1"/>
    <property type="molecule type" value="Genomic_DNA"/>
</dbReference>
<dbReference type="AlphaFoldDB" id="A0A7R9R112"/>
<evidence type="ECO:0000313" key="5">
    <source>
        <dbReference type="EMBL" id="CAD7644687.1"/>
    </source>
</evidence>
<dbReference type="InterPro" id="IPR018793">
    <property type="entry name" value="Cyt_c_oxidase_assmbl_Pet191"/>
</dbReference>
<accession>A0A7R9R112</accession>